<dbReference type="PANTHER" id="PTHR46797:SF23">
    <property type="entry name" value="HTH-TYPE TRANSCRIPTIONAL REGULATOR SUTR"/>
    <property type="match status" value="1"/>
</dbReference>
<dbReference type="Proteomes" id="UP000000289">
    <property type="component" value="Chromosome"/>
</dbReference>
<dbReference type="KEGG" id="sbg:SBG_1506"/>
<sequence length="200" mass="21798">MTKKVNLSTVSSADVSTINEAVSQRIKQFRRQKKMSLDELARCSGVSKGMLVEIEGCKANPSIALLCKIAAAMGVAVADIVNVASEPRVHLIDRNDIAVLWRGEKGGSAKLMAGTSGPDMVELWQWVMHPGEKYASEGHPVGTCELLFVNRGTLTLTVDDSRFIIGEGCSAVARTDMPHAYLNDTYEVVEFTMTVSEKHR</sequence>
<dbReference type="GO" id="GO:0003677">
    <property type="term" value="F:DNA binding"/>
    <property type="evidence" value="ECO:0007669"/>
    <property type="project" value="UniProtKB-KW"/>
</dbReference>
<feature type="domain" description="HTH cro/C1-type" evidence="4">
    <location>
        <begin position="26"/>
        <end position="80"/>
    </location>
</feature>
<dbReference type="RefSeq" id="WP_000163377.1">
    <property type="nucleotide sequence ID" value="NC_015761.1"/>
</dbReference>
<evidence type="ECO:0000259" key="4">
    <source>
        <dbReference type="PROSITE" id="PS50943"/>
    </source>
</evidence>
<evidence type="ECO:0000313" key="5">
    <source>
        <dbReference type="EMBL" id="CCC30587.1"/>
    </source>
</evidence>
<proteinExistence type="predicted"/>
<keyword evidence="1" id="KW-0805">Transcription regulation</keyword>
<dbReference type="InterPro" id="IPR001387">
    <property type="entry name" value="Cro/C1-type_HTH"/>
</dbReference>
<dbReference type="GeneID" id="44980509"/>
<gene>
    <name evidence="5" type="ordered locus">SBG_1506</name>
</gene>
<dbReference type="SUPFAM" id="SSF51182">
    <property type="entry name" value="RmlC-like cupins"/>
    <property type="match status" value="1"/>
</dbReference>
<dbReference type="InterPro" id="IPR010982">
    <property type="entry name" value="Lambda_DNA-bd_dom_sf"/>
</dbReference>
<dbReference type="Gene3D" id="2.60.120.10">
    <property type="entry name" value="Jelly Rolls"/>
    <property type="match status" value="1"/>
</dbReference>
<dbReference type="PROSITE" id="PS50943">
    <property type="entry name" value="HTH_CROC1"/>
    <property type="match status" value="1"/>
</dbReference>
<dbReference type="GO" id="GO:0003700">
    <property type="term" value="F:DNA-binding transcription factor activity"/>
    <property type="evidence" value="ECO:0007669"/>
    <property type="project" value="TreeGrafter"/>
</dbReference>
<reference evidence="5 6" key="1">
    <citation type="journal article" date="2011" name="PLoS Pathog.">
        <title>Salmonella bongori provides insights into the evolution of the Salmonellae.</title>
        <authorList>
            <person name="Fookes M."/>
            <person name="Schroeder G.N."/>
            <person name="Langridge G.C."/>
            <person name="Blondel C.J."/>
            <person name="Mammina C."/>
            <person name="Connor T.R."/>
            <person name="Seth-Smith H."/>
            <person name="Vernikos G.S."/>
            <person name="Robinson K.S."/>
            <person name="Sanders M."/>
            <person name="Petty N.K."/>
            <person name="Kingsley R.A."/>
            <person name="Baumler A.J."/>
            <person name="Nuccio S.P."/>
            <person name="Contreras I."/>
            <person name="Santiviago C.A."/>
            <person name="Maskell D."/>
            <person name="Barrow P."/>
            <person name="Humphrey T."/>
            <person name="Nastasi A."/>
            <person name="Roberts M."/>
            <person name="Frankel G."/>
            <person name="Parkhill J."/>
            <person name="Dougan G."/>
            <person name="Thomson N.R."/>
        </authorList>
    </citation>
    <scope>NUCLEOTIDE SEQUENCE [LARGE SCALE GENOMIC DNA]</scope>
    <source>
        <strain evidence="6">ATCC 43975 / DSM 13772 / NCTC 12419</strain>
    </source>
</reference>
<evidence type="ECO:0000313" key="6">
    <source>
        <dbReference type="Proteomes" id="UP000000289"/>
    </source>
</evidence>
<dbReference type="eggNOG" id="COG1396">
    <property type="taxonomic scope" value="Bacteria"/>
</dbReference>
<accession>A0A0K0HB33</accession>
<dbReference type="Pfam" id="PF01381">
    <property type="entry name" value="HTH_3"/>
    <property type="match status" value="1"/>
</dbReference>
<dbReference type="InterPro" id="IPR013096">
    <property type="entry name" value="Cupin_2"/>
</dbReference>
<evidence type="ECO:0000256" key="1">
    <source>
        <dbReference type="ARBA" id="ARBA00023015"/>
    </source>
</evidence>
<dbReference type="InterPro" id="IPR011051">
    <property type="entry name" value="RmlC_Cupin_sf"/>
</dbReference>
<dbReference type="CDD" id="cd00093">
    <property type="entry name" value="HTH_XRE"/>
    <property type="match status" value="1"/>
</dbReference>
<dbReference type="AlphaFoldDB" id="A0A0K0HB33"/>
<dbReference type="InterPro" id="IPR050807">
    <property type="entry name" value="TransReg_Diox_bact_type"/>
</dbReference>
<dbReference type="InterPro" id="IPR014710">
    <property type="entry name" value="RmlC-like_jellyroll"/>
</dbReference>
<dbReference type="CDD" id="cd02209">
    <property type="entry name" value="cupin_XRE_C"/>
    <property type="match status" value="1"/>
</dbReference>
<evidence type="ECO:0000256" key="3">
    <source>
        <dbReference type="ARBA" id="ARBA00023163"/>
    </source>
</evidence>
<dbReference type="EMBL" id="FR877557">
    <property type="protein sequence ID" value="CCC30587.1"/>
    <property type="molecule type" value="Genomic_DNA"/>
</dbReference>
<dbReference type="SMART" id="SM00530">
    <property type="entry name" value="HTH_XRE"/>
    <property type="match status" value="1"/>
</dbReference>
<keyword evidence="2 5" id="KW-0238">DNA-binding</keyword>
<dbReference type="SUPFAM" id="SSF47413">
    <property type="entry name" value="lambda repressor-like DNA-binding domains"/>
    <property type="match status" value="1"/>
</dbReference>
<evidence type="ECO:0000256" key="2">
    <source>
        <dbReference type="ARBA" id="ARBA00023125"/>
    </source>
</evidence>
<dbReference type="Gene3D" id="1.10.260.40">
    <property type="entry name" value="lambda repressor-like DNA-binding domains"/>
    <property type="match status" value="1"/>
</dbReference>
<dbReference type="Pfam" id="PF07883">
    <property type="entry name" value="Cupin_2"/>
    <property type="match status" value="1"/>
</dbReference>
<organism evidence="5 6">
    <name type="scientific">Salmonella bongori (strain ATCC 43975 / DSM 13772 / NCTC 12419)</name>
    <dbReference type="NCBI Taxonomy" id="218493"/>
    <lineage>
        <taxon>Bacteria</taxon>
        <taxon>Pseudomonadati</taxon>
        <taxon>Pseudomonadota</taxon>
        <taxon>Gammaproteobacteria</taxon>
        <taxon>Enterobacterales</taxon>
        <taxon>Enterobacteriaceae</taxon>
        <taxon>Salmonella</taxon>
    </lineage>
</organism>
<name>A0A0K0HB33_SALBC</name>
<dbReference type="GO" id="GO:0005829">
    <property type="term" value="C:cytosol"/>
    <property type="evidence" value="ECO:0007669"/>
    <property type="project" value="TreeGrafter"/>
</dbReference>
<dbReference type="PANTHER" id="PTHR46797">
    <property type="entry name" value="HTH-TYPE TRANSCRIPTIONAL REGULATOR"/>
    <property type="match status" value="1"/>
</dbReference>
<keyword evidence="3" id="KW-0804">Transcription</keyword>
<protein>
    <submittedName>
        <fullName evidence="5">Conserved hypothetical DNA-binding protein</fullName>
    </submittedName>
</protein>